<evidence type="ECO:0000313" key="12">
    <source>
        <dbReference type="EMBL" id="KAK6502061.1"/>
    </source>
</evidence>
<evidence type="ECO:0000256" key="9">
    <source>
        <dbReference type="ARBA" id="ARBA00037955"/>
    </source>
</evidence>
<proteinExistence type="inferred from homology"/>
<evidence type="ECO:0000256" key="8">
    <source>
        <dbReference type="ARBA" id="ARBA00037676"/>
    </source>
</evidence>
<dbReference type="Proteomes" id="UP001370758">
    <property type="component" value="Unassembled WGS sequence"/>
</dbReference>
<dbReference type="Pfam" id="PF01370">
    <property type="entry name" value="Epimerase"/>
    <property type="match status" value="1"/>
</dbReference>
<comment type="pathway">
    <text evidence="4">Carbohydrate metabolism; hexose metabolism.</text>
</comment>
<protein>
    <recommendedName>
        <fullName evidence="11">NAD-dependent epimerase/dehydratase domain-containing protein</fullName>
    </recommendedName>
</protein>
<keyword evidence="7" id="KW-0413">Isomerase</keyword>
<comment type="pathway">
    <text evidence="3">Carbohydrate metabolism; galactose metabolism.</text>
</comment>
<accession>A0AAV9W579</accession>
<evidence type="ECO:0000256" key="10">
    <source>
        <dbReference type="ARBA" id="ARBA00038238"/>
    </source>
</evidence>
<evidence type="ECO:0000256" key="5">
    <source>
        <dbReference type="ARBA" id="ARBA00023027"/>
    </source>
</evidence>
<dbReference type="InterPro" id="IPR001509">
    <property type="entry name" value="Epimerase_deHydtase"/>
</dbReference>
<dbReference type="Gene3D" id="3.40.50.720">
    <property type="entry name" value="NAD(P)-binding Rossmann-like Domain"/>
    <property type="match status" value="1"/>
</dbReference>
<evidence type="ECO:0000256" key="7">
    <source>
        <dbReference type="ARBA" id="ARBA00023235"/>
    </source>
</evidence>
<reference evidence="12 13" key="1">
    <citation type="submission" date="2023-08" db="EMBL/GenBank/DDBJ databases">
        <authorList>
            <person name="Palmer J.M."/>
        </authorList>
    </citation>
    <scope>NUCLEOTIDE SEQUENCE [LARGE SCALE GENOMIC DNA]</scope>
    <source>
        <strain evidence="12 13">TWF481</strain>
    </source>
</reference>
<dbReference type="PRINTS" id="PR01713">
    <property type="entry name" value="NUCEPIMERASE"/>
</dbReference>
<dbReference type="PANTHER" id="PTHR43725:SF47">
    <property type="entry name" value="UDP-GLUCOSE 4-EPIMERASE"/>
    <property type="match status" value="1"/>
</dbReference>
<evidence type="ECO:0000313" key="13">
    <source>
        <dbReference type="Proteomes" id="UP001370758"/>
    </source>
</evidence>
<gene>
    <name evidence="12" type="ORF">TWF481_009874</name>
</gene>
<dbReference type="GO" id="GO:0006012">
    <property type="term" value="P:galactose metabolic process"/>
    <property type="evidence" value="ECO:0007669"/>
    <property type="project" value="UniProtKB-KW"/>
</dbReference>
<keyword evidence="13" id="KW-1185">Reference proteome</keyword>
<dbReference type="AlphaFoldDB" id="A0AAV9W579"/>
<comment type="function">
    <text evidence="8">Mutarotase converts alpha-aldose to the beta-anomer. It is active on D-glucose, L-arabinose, D-xylose, D-galactose, maltose and lactose.</text>
</comment>
<keyword evidence="5" id="KW-0520">NAD</keyword>
<dbReference type="SUPFAM" id="SSF51735">
    <property type="entry name" value="NAD(P)-binding Rossmann-fold domains"/>
    <property type="match status" value="1"/>
</dbReference>
<comment type="caution">
    <text evidence="12">The sequence shown here is derived from an EMBL/GenBank/DDBJ whole genome shotgun (WGS) entry which is preliminary data.</text>
</comment>
<comment type="catalytic activity">
    <reaction evidence="1">
        <text>UDP-alpha-D-glucose = UDP-alpha-D-galactose</text>
        <dbReference type="Rhea" id="RHEA:22168"/>
        <dbReference type="ChEBI" id="CHEBI:58885"/>
        <dbReference type="ChEBI" id="CHEBI:66914"/>
        <dbReference type="EC" id="5.1.3.2"/>
    </reaction>
</comment>
<name>A0AAV9W579_9PEZI</name>
<comment type="similarity">
    <text evidence="9">In the N-terminal section; belongs to the NAD(P)-dependent epimerase/dehydratase family.</text>
</comment>
<evidence type="ECO:0000256" key="2">
    <source>
        <dbReference type="ARBA" id="ARBA00001911"/>
    </source>
</evidence>
<dbReference type="EMBL" id="JAVHJL010000006">
    <property type="protein sequence ID" value="KAK6502061.1"/>
    <property type="molecule type" value="Genomic_DNA"/>
</dbReference>
<comment type="similarity">
    <text evidence="10">In the C-terminal section; belongs to the aldose epimerase family.</text>
</comment>
<evidence type="ECO:0000259" key="11">
    <source>
        <dbReference type="Pfam" id="PF01370"/>
    </source>
</evidence>
<evidence type="ECO:0000256" key="1">
    <source>
        <dbReference type="ARBA" id="ARBA00000083"/>
    </source>
</evidence>
<dbReference type="GO" id="GO:0003978">
    <property type="term" value="F:UDP-glucose 4-epimerase activity"/>
    <property type="evidence" value="ECO:0007669"/>
    <property type="project" value="UniProtKB-EC"/>
</dbReference>
<keyword evidence="6" id="KW-0299">Galactose metabolism</keyword>
<evidence type="ECO:0000256" key="3">
    <source>
        <dbReference type="ARBA" id="ARBA00004947"/>
    </source>
</evidence>
<evidence type="ECO:0000256" key="6">
    <source>
        <dbReference type="ARBA" id="ARBA00023144"/>
    </source>
</evidence>
<dbReference type="InterPro" id="IPR036291">
    <property type="entry name" value="NAD(P)-bd_dom_sf"/>
</dbReference>
<evidence type="ECO:0000256" key="4">
    <source>
        <dbReference type="ARBA" id="ARBA00005028"/>
    </source>
</evidence>
<dbReference type="Gene3D" id="3.90.25.10">
    <property type="entry name" value="UDP-galactose 4-epimerase, domain 1"/>
    <property type="match status" value="1"/>
</dbReference>
<dbReference type="GO" id="GO:0005829">
    <property type="term" value="C:cytosol"/>
    <property type="evidence" value="ECO:0007669"/>
    <property type="project" value="TreeGrafter"/>
</dbReference>
<feature type="domain" description="NAD-dependent epimerase/dehydratase" evidence="11">
    <location>
        <begin position="112"/>
        <end position="394"/>
    </location>
</feature>
<keyword evidence="6" id="KW-0119">Carbohydrate metabolism</keyword>
<comment type="cofactor">
    <cofactor evidence="2">
        <name>NAD(+)</name>
        <dbReference type="ChEBI" id="CHEBI:57540"/>
    </cofactor>
</comment>
<sequence length="486" mass="52873">MEEVGPVHQGLPSTIDPWPQGGDGVILLYLGVRLPSLGVLRQYTCLDACKSSKPEFAWTATPSTNRTSFPRLDIPPWLLGYHKRVIRHVVNVFNSIPSLLSVPSARFLGSAVLVTGGLGYVGSHVCLELLKRGYTVLAVDDLTNSFIDVVRSISLALEASGFEARLSRRIVHIPIDYGDAVSLNNALIFYYQYFDVTAAIHLAASKSVAESLKNPWKYYENNVFKMGKFLEVLGRNRIMNVVFSSSATVYGALPSDMAFTAVSEDMVPILGPGLSIERAVSMADGLTPYGVSKILGEAMIQKFVEEHPRRRAVVFRLFNPVGCDPSGFLKETPRDTTWCGGGVMQMVKKALVDDDVFEIYKGGGEGGDGSCIRDFVHVGDIARGIVMGFQNGYSPEGPGERCRVYNLASGEGVSIKQLVEALEKESGVVAKVEECGSREGDVAVSIGDGAKIRRELGWMPEMGVKEISRDFCKAYGIGWYSGETGV</sequence>
<dbReference type="PANTHER" id="PTHR43725">
    <property type="entry name" value="UDP-GLUCOSE 4-EPIMERASE"/>
    <property type="match status" value="1"/>
</dbReference>
<organism evidence="12 13">
    <name type="scientific">Arthrobotrys musiformis</name>
    <dbReference type="NCBI Taxonomy" id="47236"/>
    <lineage>
        <taxon>Eukaryota</taxon>
        <taxon>Fungi</taxon>
        <taxon>Dikarya</taxon>
        <taxon>Ascomycota</taxon>
        <taxon>Pezizomycotina</taxon>
        <taxon>Orbiliomycetes</taxon>
        <taxon>Orbiliales</taxon>
        <taxon>Orbiliaceae</taxon>
        <taxon>Arthrobotrys</taxon>
    </lineage>
</organism>